<feature type="transmembrane region" description="Helical" evidence="8">
    <location>
        <begin position="272"/>
        <end position="292"/>
    </location>
</feature>
<dbReference type="Gene3D" id="3.40.50.300">
    <property type="entry name" value="P-loop containing nucleotide triphosphate hydrolases"/>
    <property type="match status" value="1"/>
</dbReference>
<gene>
    <name evidence="11" type="ordered locus">TDE_1599</name>
</gene>
<dbReference type="GO" id="GO:0005524">
    <property type="term" value="F:ATP binding"/>
    <property type="evidence" value="ECO:0007669"/>
    <property type="project" value="UniProtKB-KW"/>
</dbReference>
<evidence type="ECO:0000256" key="2">
    <source>
        <dbReference type="ARBA" id="ARBA00022448"/>
    </source>
</evidence>
<dbReference type="PATRIC" id="fig|243275.7.peg.1529"/>
<dbReference type="InterPro" id="IPR017871">
    <property type="entry name" value="ABC_transporter-like_CS"/>
</dbReference>
<feature type="transmembrane region" description="Helical" evidence="8">
    <location>
        <begin position="132"/>
        <end position="154"/>
    </location>
</feature>
<dbReference type="PANTHER" id="PTHR24221">
    <property type="entry name" value="ATP-BINDING CASSETTE SUB-FAMILY B"/>
    <property type="match status" value="1"/>
</dbReference>
<keyword evidence="5 11" id="KW-0067">ATP-binding</keyword>
<dbReference type="SMART" id="SM00382">
    <property type="entry name" value="AAA"/>
    <property type="match status" value="1"/>
</dbReference>
<dbReference type="EMBL" id="AE017226">
    <property type="protein sequence ID" value="AAS12116.1"/>
    <property type="molecule type" value="Genomic_DNA"/>
</dbReference>
<dbReference type="PaxDb" id="243275-TDE_1599"/>
<accession>Q73MB0</accession>
<feature type="domain" description="ABC transmembrane type-1" evidence="10">
    <location>
        <begin position="31"/>
        <end position="287"/>
    </location>
</feature>
<evidence type="ECO:0000259" key="10">
    <source>
        <dbReference type="PROSITE" id="PS50929"/>
    </source>
</evidence>
<dbReference type="eggNOG" id="COG1132">
    <property type="taxonomic scope" value="Bacteria"/>
</dbReference>
<reference evidence="11 12" key="1">
    <citation type="journal article" date="2004" name="Proc. Natl. Acad. Sci. U.S.A.">
        <title>Comparison of the genome of the oral pathogen Treponema denticola with other spirochete genomes.</title>
        <authorList>
            <person name="Seshadri R."/>
            <person name="Myers G.S."/>
            <person name="Tettelin H."/>
            <person name="Eisen J.A."/>
            <person name="Heidelberg J.F."/>
            <person name="Dodson R.J."/>
            <person name="Davidsen T.M."/>
            <person name="DeBoy R.T."/>
            <person name="Fouts D.E."/>
            <person name="Haft D.H."/>
            <person name="Selengut J."/>
            <person name="Ren Q."/>
            <person name="Brinkac L.M."/>
            <person name="Madupu R."/>
            <person name="Kolonay J."/>
            <person name="Durkin S.A."/>
            <person name="Daugherty S.C."/>
            <person name="Shetty J."/>
            <person name="Shvartsbeyn A."/>
            <person name="Gebregeorgis E."/>
            <person name="Geer K."/>
            <person name="Tsegaye G."/>
            <person name="Malek J."/>
            <person name="Ayodeji B."/>
            <person name="Shatsman S."/>
            <person name="McLeod M.P."/>
            <person name="Smajs D."/>
            <person name="Howell J.K."/>
            <person name="Pal S."/>
            <person name="Amin A."/>
            <person name="Vashisth P."/>
            <person name="McNeill T.Z."/>
            <person name="Xiang Q."/>
            <person name="Sodergren E."/>
            <person name="Baca E."/>
            <person name="Weinstock G.M."/>
            <person name="Norris S.J."/>
            <person name="Fraser C.M."/>
            <person name="Paulsen I.T."/>
        </authorList>
    </citation>
    <scope>NUCLEOTIDE SEQUENCE [LARGE SCALE GENOMIC DNA]</scope>
    <source>
        <strain evidence="12">ATCC 35405 / DSM 14222 / CIP 103919 / JCM 8153 / KCTC 15104</strain>
    </source>
</reference>
<protein>
    <submittedName>
        <fullName evidence="11">ABC transporter, ATP-binding/permease protein</fullName>
    </submittedName>
</protein>
<evidence type="ECO:0000256" key="1">
    <source>
        <dbReference type="ARBA" id="ARBA00004651"/>
    </source>
</evidence>
<feature type="domain" description="ABC transporter" evidence="9">
    <location>
        <begin position="332"/>
        <end position="565"/>
    </location>
</feature>
<dbReference type="PROSITE" id="PS50929">
    <property type="entry name" value="ABC_TM1F"/>
    <property type="match status" value="1"/>
</dbReference>
<evidence type="ECO:0000256" key="5">
    <source>
        <dbReference type="ARBA" id="ARBA00022840"/>
    </source>
</evidence>
<dbReference type="InterPro" id="IPR003439">
    <property type="entry name" value="ABC_transporter-like_ATP-bd"/>
</dbReference>
<feature type="transmembrane region" description="Helical" evidence="8">
    <location>
        <begin position="160"/>
        <end position="177"/>
    </location>
</feature>
<dbReference type="InterPro" id="IPR003593">
    <property type="entry name" value="AAA+_ATPase"/>
</dbReference>
<evidence type="ECO:0000313" key="11">
    <source>
        <dbReference type="EMBL" id="AAS12116.1"/>
    </source>
</evidence>
<dbReference type="FunFam" id="3.40.50.300:FF:000287">
    <property type="entry name" value="Multidrug ABC transporter ATP-binding protein"/>
    <property type="match status" value="1"/>
</dbReference>
<comment type="subcellular location">
    <subcellularLocation>
        <location evidence="1">Cell membrane</location>
        <topology evidence="1">Multi-pass membrane protein</topology>
    </subcellularLocation>
</comment>
<evidence type="ECO:0000256" key="7">
    <source>
        <dbReference type="ARBA" id="ARBA00023136"/>
    </source>
</evidence>
<dbReference type="GO" id="GO:0034040">
    <property type="term" value="F:ATPase-coupled lipid transmembrane transporter activity"/>
    <property type="evidence" value="ECO:0007669"/>
    <property type="project" value="TreeGrafter"/>
</dbReference>
<dbReference type="KEGG" id="tde:TDE_1599"/>
<proteinExistence type="predicted"/>
<keyword evidence="12" id="KW-1185">Reference proteome</keyword>
<dbReference type="Proteomes" id="UP000008212">
    <property type="component" value="Chromosome"/>
</dbReference>
<sequence length="574" mass="64344">MFNIVRRILEISGEYRSNVIRGLIFGAFKSFFASFMLFSVLFILINLEKLNMLIILQAVLIVGISILGRFIFQYLCDRNLSASGYEIFRDKRIEIGEKLKKAPMGYFSEKNLGTIQTILTTTISDLEAMAMLAVNFIVGGFFHAFSMTVMLLIFCYPVGLISLTAIILGVAVLGLIAKQAENYSSVMQEAQEQLVTHAIEYIRGISVLRSFKKGKEGKDKIEEAFSKKCSVDIAVTEATALVMKLYEMIYKIASCVLVFVAVILYLHHSIPLSYTLMFIVSAFLIFMELELINNGAFLSKMLATQLDRLEYISDIPSLDENGKDITINSYDIEFKNVDFGYNERTILKDVNLKVNSKSSLAIVGASGSGKTTLCNLIARFWDVKKGEVLIGGRNVKDFTSESLLKNISMVFQKVYLFNDTIENNIKFGNPNASHEEVIAACKRACCHDFIMNFPDGYRTLIGEGGSTLSGGEKQRISIARAILKDAPIIILDEATSSVDPENEHLLISAIRELTKNKTFISIAHRLSTVREADHIIVIDKGRVVQQGSHKELIKQEGIYKHFIEIREKSIGWHI</sequence>
<evidence type="ECO:0000256" key="4">
    <source>
        <dbReference type="ARBA" id="ARBA00022741"/>
    </source>
</evidence>
<keyword evidence="3 8" id="KW-0812">Transmembrane</keyword>
<name>Q73MB0_TREDE</name>
<dbReference type="SUPFAM" id="SSF52540">
    <property type="entry name" value="P-loop containing nucleoside triphosphate hydrolases"/>
    <property type="match status" value="1"/>
</dbReference>
<feature type="transmembrane region" description="Helical" evidence="8">
    <location>
        <begin position="248"/>
        <end position="266"/>
    </location>
</feature>
<keyword evidence="6 8" id="KW-1133">Transmembrane helix</keyword>
<dbReference type="Pfam" id="PF00664">
    <property type="entry name" value="ABC_membrane"/>
    <property type="match status" value="1"/>
</dbReference>
<dbReference type="SUPFAM" id="SSF90123">
    <property type="entry name" value="ABC transporter transmembrane region"/>
    <property type="match status" value="1"/>
</dbReference>
<dbReference type="InterPro" id="IPR011527">
    <property type="entry name" value="ABC1_TM_dom"/>
</dbReference>
<dbReference type="GO" id="GO:0016887">
    <property type="term" value="F:ATP hydrolysis activity"/>
    <property type="evidence" value="ECO:0007669"/>
    <property type="project" value="InterPro"/>
</dbReference>
<dbReference type="InterPro" id="IPR039421">
    <property type="entry name" value="Type_1_exporter"/>
</dbReference>
<keyword evidence="2" id="KW-0813">Transport</keyword>
<evidence type="ECO:0000256" key="8">
    <source>
        <dbReference type="SAM" id="Phobius"/>
    </source>
</evidence>
<evidence type="ECO:0000256" key="6">
    <source>
        <dbReference type="ARBA" id="ARBA00022989"/>
    </source>
</evidence>
<organism evidence="11 12">
    <name type="scientific">Treponema denticola (strain ATCC 35405 / DSM 14222 / CIP 103919 / JCM 8153 / KCTC 15104)</name>
    <dbReference type="NCBI Taxonomy" id="243275"/>
    <lineage>
        <taxon>Bacteria</taxon>
        <taxon>Pseudomonadati</taxon>
        <taxon>Spirochaetota</taxon>
        <taxon>Spirochaetia</taxon>
        <taxon>Spirochaetales</taxon>
        <taxon>Treponemataceae</taxon>
        <taxon>Treponema</taxon>
    </lineage>
</organism>
<dbReference type="GO" id="GO:0140359">
    <property type="term" value="F:ABC-type transporter activity"/>
    <property type="evidence" value="ECO:0007669"/>
    <property type="project" value="InterPro"/>
</dbReference>
<keyword evidence="7 8" id="KW-0472">Membrane</keyword>
<dbReference type="InterPro" id="IPR036640">
    <property type="entry name" value="ABC1_TM_sf"/>
</dbReference>
<dbReference type="RefSeq" id="WP_002679276.1">
    <property type="nucleotide sequence ID" value="NC_002967.9"/>
</dbReference>
<dbReference type="InterPro" id="IPR027417">
    <property type="entry name" value="P-loop_NTPase"/>
</dbReference>
<dbReference type="PROSITE" id="PS00211">
    <property type="entry name" value="ABC_TRANSPORTER_1"/>
    <property type="match status" value="1"/>
</dbReference>
<dbReference type="Gene3D" id="1.20.1560.10">
    <property type="entry name" value="ABC transporter type 1, transmembrane domain"/>
    <property type="match status" value="1"/>
</dbReference>
<dbReference type="GeneID" id="2739796"/>
<evidence type="ECO:0000313" key="12">
    <source>
        <dbReference type="Proteomes" id="UP000008212"/>
    </source>
</evidence>
<dbReference type="PROSITE" id="PS50893">
    <property type="entry name" value="ABC_TRANSPORTER_2"/>
    <property type="match status" value="1"/>
</dbReference>
<dbReference type="STRING" id="243275.TDE_1599"/>
<dbReference type="GO" id="GO:0005886">
    <property type="term" value="C:plasma membrane"/>
    <property type="evidence" value="ECO:0007669"/>
    <property type="project" value="UniProtKB-SubCell"/>
</dbReference>
<keyword evidence="4" id="KW-0547">Nucleotide-binding</keyword>
<dbReference type="PANTHER" id="PTHR24221:SF397">
    <property type="entry name" value="ABC TRANSPORTER, ATP-BINDING TRANSMEMBRANE PROTEIN"/>
    <property type="match status" value="1"/>
</dbReference>
<dbReference type="HOGENOM" id="CLU_000604_84_9_12"/>
<feature type="transmembrane region" description="Helical" evidence="8">
    <location>
        <begin position="20"/>
        <end position="45"/>
    </location>
</feature>
<feature type="transmembrane region" description="Helical" evidence="8">
    <location>
        <begin position="51"/>
        <end position="72"/>
    </location>
</feature>
<evidence type="ECO:0000256" key="3">
    <source>
        <dbReference type="ARBA" id="ARBA00022692"/>
    </source>
</evidence>
<evidence type="ECO:0000259" key="9">
    <source>
        <dbReference type="PROSITE" id="PS50893"/>
    </source>
</evidence>
<dbReference type="OrthoDB" id="9762778at2"/>
<dbReference type="Pfam" id="PF00005">
    <property type="entry name" value="ABC_tran"/>
    <property type="match status" value="1"/>
</dbReference>
<dbReference type="AlphaFoldDB" id="Q73MB0"/>